<dbReference type="WBParaSite" id="ES5_v2.g17887.t1">
    <property type="protein sequence ID" value="ES5_v2.g17887.t1"/>
    <property type="gene ID" value="ES5_v2.g17887"/>
</dbReference>
<proteinExistence type="predicted"/>
<protein>
    <submittedName>
        <fullName evidence="2">DNA replication complex GINS protein PSF3</fullName>
    </submittedName>
</protein>
<reference evidence="2" key="1">
    <citation type="submission" date="2022-11" db="UniProtKB">
        <authorList>
            <consortium name="WormBaseParasite"/>
        </authorList>
    </citation>
    <scope>IDENTIFICATION</scope>
</reference>
<evidence type="ECO:0000313" key="2">
    <source>
        <dbReference type="WBParaSite" id="ES5_v2.g17887.t1"/>
    </source>
</evidence>
<name>A0AC34FKY5_9BILA</name>
<organism evidence="1 2">
    <name type="scientific">Panagrolaimus sp. ES5</name>
    <dbReference type="NCBI Taxonomy" id="591445"/>
    <lineage>
        <taxon>Eukaryota</taxon>
        <taxon>Metazoa</taxon>
        <taxon>Ecdysozoa</taxon>
        <taxon>Nematoda</taxon>
        <taxon>Chromadorea</taxon>
        <taxon>Rhabditida</taxon>
        <taxon>Tylenchina</taxon>
        <taxon>Panagrolaimomorpha</taxon>
        <taxon>Panagrolaimoidea</taxon>
        <taxon>Panagrolaimidae</taxon>
        <taxon>Panagrolaimus</taxon>
    </lineage>
</organism>
<sequence length="198" mass="22797">MSKYSEFITLVDEDYYNTNDIMATRANIACTFSQGTPAEFFRLIGQQPPETISEKGYKTETPSWIICTLKDDAINYLPQLPKAFAENTRNSLLAGPEGKNLENLSLHYYLFGIRLALLLKGKNGSQIAHALMRIFEQRAGWILKLAVDPVFKPLMLDYTEKRIFFKAQASEIRTIDWFHRNNKENQKVSRKRSHAEIS</sequence>
<accession>A0AC34FKY5</accession>
<dbReference type="Proteomes" id="UP000887579">
    <property type="component" value="Unplaced"/>
</dbReference>
<evidence type="ECO:0000313" key="1">
    <source>
        <dbReference type="Proteomes" id="UP000887579"/>
    </source>
</evidence>